<dbReference type="AlphaFoldDB" id="A0A836BNY0"/>
<feature type="compositionally biased region" description="Low complexity" evidence="1">
    <location>
        <begin position="281"/>
        <end position="290"/>
    </location>
</feature>
<feature type="compositionally biased region" description="Low complexity" evidence="1">
    <location>
        <begin position="366"/>
        <end position="382"/>
    </location>
</feature>
<feature type="compositionally biased region" description="Basic and acidic residues" evidence="1">
    <location>
        <begin position="183"/>
        <end position="200"/>
    </location>
</feature>
<feature type="region of interest" description="Disordered" evidence="1">
    <location>
        <begin position="37"/>
        <end position="99"/>
    </location>
</feature>
<gene>
    <name evidence="2" type="ORF">HYH03_017401</name>
</gene>
<comment type="caution">
    <text evidence="2">The sequence shown here is derived from an EMBL/GenBank/DDBJ whole genome shotgun (WGS) entry which is preliminary data.</text>
</comment>
<accession>A0A836BNY0</accession>
<feature type="compositionally biased region" description="Low complexity" evidence="1">
    <location>
        <begin position="113"/>
        <end position="139"/>
    </location>
</feature>
<dbReference type="EMBL" id="JAEHOE010000167">
    <property type="protein sequence ID" value="KAG2483746.1"/>
    <property type="molecule type" value="Genomic_DNA"/>
</dbReference>
<sequence>MLAKALFLKKDGKDQGLGKCARVDSLGLAKRRLAAKHAEEELAKLEQAGAAPTQAAEQENQDLDHDAEPAGVDSAVEDAADSDASGVPTPLASRHLNDSIRLTRERFHKRASLDAFAAAAQQQQQPSRASGRRPSAPYPWSSVSTPRGPGGREDDDGDLAGGGAGGGDDGEEGEAGLHVRFRRASDGEALSERGRRKSLEGTKGALKRLFRRITANLPDAPNLRVRSAAPSRSGSPTRYPRGSSPAPGGGTWGHRRSSEVRGDDSPPTQSQRTSRGRRSRSSAPGELLFGPGEGPDAAGLSPPIAAGRAGSTVTREHSAGKKGESWLAKFSRGFSASTGITLGSSPFLHSPPPSAAAPSRQRSGGALLTEASPTPAAPSATALPPPPMAVVTAISTAPPAAAAADVQVELGALGFPSRAPQASLPPTLSTVISVDPPHLSPAASAVSGSSAAAVEPRPSGGAAAPPPLAAVAEAAELVVPAAEVAAAEQAPAAVDIDAAAAAAAPWGRLPPIEGAAVVSAATGAGEASGAAPSSEPPAAETQASGAQGGAKLDEAAEPAPAEELTEARVHI</sequence>
<dbReference type="Proteomes" id="UP000612055">
    <property type="component" value="Unassembled WGS sequence"/>
</dbReference>
<keyword evidence="3" id="KW-1185">Reference proteome</keyword>
<name>A0A836BNY0_9CHLO</name>
<evidence type="ECO:0000256" key="1">
    <source>
        <dbReference type="SAM" id="MobiDB-lite"/>
    </source>
</evidence>
<feature type="region of interest" description="Disordered" evidence="1">
    <location>
        <begin position="113"/>
        <end position="324"/>
    </location>
</feature>
<evidence type="ECO:0000313" key="2">
    <source>
        <dbReference type="EMBL" id="KAG2483746.1"/>
    </source>
</evidence>
<reference evidence="2" key="1">
    <citation type="journal article" date="2020" name="bioRxiv">
        <title>Comparative genomics of Chlamydomonas.</title>
        <authorList>
            <person name="Craig R.J."/>
            <person name="Hasan A.R."/>
            <person name="Ness R.W."/>
            <person name="Keightley P.D."/>
        </authorList>
    </citation>
    <scope>NUCLEOTIDE SEQUENCE</scope>
    <source>
        <strain evidence="2">CCAP 11/70</strain>
    </source>
</reference>
<protein>
    <submittedName>
        <fullName evidence="2">Uncharacterized protein</fullName>
    </submittedName>
</protein>
<feature type="compositionally biased region" description="Low complexity" evidence="1">
    <location>
        <begin position="524"/>
        <end position="541"/>
    </location>
</feature>
<feature type="region of interest" description="Disordered" evidence="1">
    <location>
        <begin position="524"/>
        <end position="571"/>
    </location>
</feature>
<feature type="compositionally biased region" description="Basic and acidic residues" evidence="1">
    <location>
        <begin position="314"/>
        <end position="324"/>
    </location>
</feature>
<evidence type="ECO:0000313" key="3">
    <source>
        <dbReference type="Proteomes" id="UP000612055"/>
    </source>
</evidence>
<organism evidence="2 3">
    <name type="scientific">Edaphochlamys debaryana</name>
    <dbReference type="NCBI Taxonomy" id="47281"/>
    <lineage>
        <taxon>Eukaryota</taxon>
        <taxon>Viridiplantae</taxon>
        <taxon>Chlorophyta</taxon>
        <taxon>core chlorophytes</taxon>
        <taxon>Chlorophyceae</taxon>
        <taxon>CS clade</taxon>
        <taxon>Chlamydomonadales</taxon>
        <taxon>Chlamydomonadales incertae sedis</taxon>
        <taxon>Edaphochlamys</taxon>
    </lineage>
</organism>
<feature type="region of interest" description="Disordered" evidence="1">
    <location>
        <begin position="345"/>
        <end position="383"/>
    </location>
</feature>
<proteinExistence type="predicted"/>